<comment type="function">
    <text evidence="2">Alkaline phosphatase with broad substrate specificity.</text>
</comment>
<dbReference type="RefSeq" id="WP_338504642.1">
    <property type="nucleotide sequence ID" value="NZ_CP145607.1"/>
</dbReference>
<accession>A0ABZ2G2F2</accession>
<feature type="chain" id="PRO_5047432078" description="Alkaline phosphatase" evidence="3">
    <location>
        <begin position="32"/>
        <end position="549"/>
    </location>
</feature>
<name>A0ABZ2G2F2_9SPHN</name>
<dbReference type="Gene3D" id="3.40.720.10">
    <property type="entry name" value="Alkaline Phosphatase, subunit A"/>
    <property type="match status" value="1"/>
</dbReference>
<comment type="cofactor">
    <cofactor evidence="2">
        <name>Zn(2+)</name>
        <dbReference type="ChEBI" id="CHEBI:29105"/>
    </cofactor>
    <text evidence="2">Binds 2 Zn(2+) ions.</text>
</comment>
<sequence length="549" mass="57722">MAATHRRCYMAAMRHLFLAAAAALVAAPAVAQAPAKPPKLVIAISIDQFSSDLFEAYRPHFTGGLRRLATGGVTFANGYQSHAATETCPGHSTLLTGRHPAATGIVANDWIDQNAARADKTVYCAEDERVAGSTSSNYTVGPAHLRATTFGERLKAVSPRSRNVAVAGKDRAAVMMGGQAPDQRWYWDGKAWNTDLKAAPVPRTIAAFRPAFAAALAQPRAGLEPTALCQARATPYQITPTLTVGNGTLARGAGDTRNFRASPEIDGATLAIALGLVGEMGLGKGAATDVLSVGLSGTDYVGHSYGSGGQEMCLQMLGLDRELDGFFAALDAARIDYAVVLSADHGGLDLVERLRAGGVSDAQRLDPEFTVEKIGRQLAGRIGRSAPVLLGGSVGDVWIDKSLSPADRRTVEAGAIAIARAHPQVETVFTAAEMAATPMPSGDPSRWTLRQRYRASFDPARSGDLLIVLKSHVAAISKPGVGYVASHGSPWDYDRRVPIIFWRPGLKPASPAAAADTVDILPTLASWVGLPLATGSVDGVCRREVAACR</sequence>
<comment type="catalytic activity">
    <reaction evidence="2">
        <text>a phosphate monoester + H2O = an alcohol + phosphate</text>
        <dbReference type="Rhea" id="RHEA:15017"/>
        <dbReference type="ChEBI" id="CHEBI:15377"/>
        <dbReference type="ChEBI" id="CHEBI:30879"/>
        <dbReference type="ChEBI" id="CHEBI:43474"/>
        <dbReference type="ChEBI" id="CHEBI:67140"/>
        <dbReference type="EC" id="3.1.3.1"/>
    </reaction>
</comment>
<proteinExistence type="inferred from homology"/>
<dbReference type="CDD" id="cd16016">
    <property type="entry name" value="AP-SPAP"/>
    <property type="match status" value="1"/>
</dbReference>
<dbReference type="SUPFAM" id="SSF53649">
    <property type="entry name" value="Alkaline phosphatase-like"/>
    <property type="match status" value="1"/>
</dbReference>
<evidence type="ECO:0000313" key="5">
    <source>
        <dbReference type="Proteomes" id="UP001382935"/>
    </source>
</evidence>
<gene>
    <name evidence="4" type="ORF">V6R86_11430</name>
</gene>
<dbReference type="InterPro" id="IPR002591">
    <property type="entry name" value="Phosphodiest/P_Trfase"/>
</dbReference>
<dbReference type="InterPro" id="IPR026263">
    <property type="entry name" value="Alkaline_phosphatase_prok"/>
</dbReference>
<reference evidence="4 5" key="1">
    <citation type="submission" date="2024-02" db="EMBL/GenBank/DDBJ databases">
        <title>Full genome sequence of Sphingomonas kaistensis.</title>
        <authorList>
            <person name="Poletto B.L."/>
            <person name="Silva G."/>
            <person name="Galante D."/>
            <person name="Campos K.R."/>
            <person name="Santos M.B.N."/>
            <person name="Sacchi C.T."/>
        </authorList>
    </citation>
    <scope>NUCLEOTIDE SEQUENCE [LARGE SCALE GENOMIC DNA]</scope>
    <source>
        <strain evidence="4 5">MA4R</strain>
    </source>
</reference>
<keyword evidence="2" id="KW-0862">Zinc</keyword>
<organism evidence="4 5">
    <name type="scientific">Sphingomonas kaistensis</name>
    <dbReference type="NCBI Taxonomy" id="298708"/>
    <lineage>
        <taxon>Bacteria</taxon>
        <taxon>Pseudomonadati</taxon>
        <taxon>Pseudomonadota</taxon>
        <taxon>Alphaproteobacteria</taxon>
        <taxon>Sphingomonadales</taxon>
        <taxon>Sphingomonadaceae</taxon>
        <taxon>Sphingomonas</taxon>
    </lineage>
</organism>
<evidence type="ECO:0000256" key="1">
    <source>
        <dbReference type="ARBA" id="ARBA00008779"/>
    </source>
</evidence>
<dbReference type="InterPro" id="IPR050738">
    <property type="entry name" value="Sulfatase"/>
</dbReference>
<dbReference type="PANTHER" id="PTHR42693">
    <property type="entry name" value="ARYLSULFATASE FAMILY MEMBER"/>
    <property type="match status" value="1"/>
</dbReference>
<keyword evidence="5" id="KW-1185">Reference proteome</keyword>
<dbReference type="Gene3D" id="3.30.1360.150">
    <property type="match status" value="1"/>
</dbReference>
<dbReference type="InterPro" id="IPR017850">
    <property type="entry name" value="Alkaline_phosphatase_core_sf"/>
</dbReference>
<protein>
    <recommendedName>
        <fullName evidence="2">Alkaline phosphatase</fullName>
        <ecNumber evidence="2">3.1.3.1</ecNumber>
    </recommendedName>
</protein>
<feature type="signal peptide" evidence="3">
    <location>
        <begin position="1"/>
        <end position="31"/>
    </location>
</feature>
<evidence type="ECO:0000256" key="3">
    <source>
        <dbReference type="SAM" id="SignalP"/>
    </source>
</evidence>
<dbReference type="Proteomes" id="UP001382935">
    <property type="component" value="Chromosome"/>
</dbReference>
<evidence type="ECO:0000256" key="2">
    <source>
        <dbReference type="PIRNR" id="PIRNR031924"/>
    </source>
</evidence>
<dbReference type="PIRSF" id="PIRSF031924">
    <property type="entry name" value="Pi-irrepressible_AP"/>
    <property type="match status" value="1"/>
</dbReference>
<dbReference type="EC" id="3.1.3.1" evidence="2"/>
<keyword evidence="3" id="KW-0732">Signal</keyword>
<evidence type="ECO:0000313" key="4">
    <source>
        <dbReference type="EMBL" id="WWM71261.1"/>
    </source>
</evidence>
<dbReference type="PANTHER" id="PTHR42693:SF33">
    <property type="entry name" value="ARYLSULFATASE"/>
    <property type="match status" value="1"/>
</dbReference>
<comment type="similarity">
    <text evidence="1">Belongs to the sulfatase family.</text>
</comment>
<keyword evidence="2" id="KW-0479">Metal-binding</keyword>
<dbReference type="EMBL" id="CP145607">
    <property type="protein sequence ID" value="WWM71261.1"/>
    <property type="molecule type" value="Genomic_DNA"/>
</dbReference>
<dbReference type="Pfam" id="PF01663">
    <property type="entry name" value="Phosphodiest"/>
    <property type="match status" value="1"/>
</dbReference>